<feature type="domain" description="Calx-beta" evidence="5">
    <location>
        <begin position="400"/>
        <end position="509"/>
    </location>
</feature>
<dbReference type="AlphaFoldDB" id="M5UDK9"/>
<dbReference type="GO" id="GO:0016020">
    <property type="term" value="C:membrane"/>
    <property type="evidence" value="ECO:0007669"/>
    <property type="project" value="InterPro"/>
</dbReference>
<accession>M5UDK9</accession>
<dbReference type="InterPro" id="IPR036439">
    <property type="entry name" value="Dockerin_dom_sf"/>
</dbReference>
<dbReference type="InterPro" id="IPR003644">
    <property type="entry name" value="Calx_beta"/>
</dbReference>
<dbReference type="SMART" id="SM00237">
    <property type="entry name" value="Calx_beta"/>
    <property type="match status" value="7"/>
</dbReference>
<gene>
    <name evidence="6" type="ORF">RSSM_02615</name>
</gene>
<dbReference type="InterPro" id="IPR038081">
    <property type="entry name" value="CalX-like_sf"/>
</dbReference>
<dbReference type="PATRIC" id="fig|1263870.3.peg.2782"/>
<feature type="domain" description="Calx-beta" evidence="5">
    <location>
        <begin position="644"/>
        <end position="753"/>
    </location>
</feature>
<dbReference type="Pfam" id="PF03160">
    <property type="entry name" value="Calx-beta"/>
    <property type="match status" value="7"/>
</dbReference>
<feature type="region of interest" description="Disordered" evidence="4">
    <location>
        <begin position="264"/>
        <end position="291"/>
    </location>
</feature>
<evidence type="ECO:0000259" key="5">
    <source>
        <dbReference type="SMART" id="SM00237"/>
    </source>
</evidence>
<proteinExistence type="predicted"/>
<feature type="domain" description="Calx-beta" evidence="5">
    <location>
        <begin position="278"/>
        <end position="387"/>
    </location>
</feature>
<protein>
    <submittedName>
        <fullName evidence="6">Cadherin domain/calx-beta domain protein</fullName>
    </submittedName>
</protein>
<name>M5UDK9_9BACT</name>
<keyword evidence="1" id="KW-0732">Signal</keyword>
<evidence type="ECO:0000256" key="4">
    <source>
        <dbReference type="SAM" id="MobiDB-lite"/>
    </source>
</evidence>
<feature type="domain" description="Calx-beta" evidence="5">
    <location>
        <begin position="46"/>
        <end position="143"/>
    </location>
</feature>
<dbReference type="InterPro" id="IPR002105">
    <property type="entry name" value="Dockerin_1_rpt"/>
</dbReference>
<evidence type="ECO:0000256" key="2">
    <source>
        <dbReference type="ARBA" id="ARBA00022737"/>
    </source>
</evidence>
<keyword evidence="3" id="KW-0106">Calcium</keyword>
<dbReference type="SUPFAM" id="SSF63446">
    <property type="entry name" value="Type I dockerin domain"/>
    <property type="match status" value="1"/>
</dbReference>
<dbReference type="Pfam" id="PF00404">
    <property type="entry name" value="Dockerin_1"/>
    <property type="match status" value="1"/>
</dbReference>
<comment type="caution">
    <text evidence="6">The sequence shown here is derived from an EMBL/GenBank/DDBJ whole genome shotgun (WGS) entry which is preliminary data.</text>
</comment>
<dbReference type="PANTHER" id="PTHR46682:SF1">
    <property type="entry name" value="ADHESION G-PROTEIN COUPLED RECEPTOR V1"/>
    <property type="match status" value="1"/>
</dbReference>
<dbReference type="Gene3D" id="2.60.40.2030">
    <property type="match status" value="7"/>
</dbReference>
<evidence type="ECO:0000256" key="1">
    <source>
        <dbReference type="ARBA" id="ARBA00022729"/>
    </source>
</evidence>
<dbReference type="GO" id="GO:0000272">
    <property type="term" value="P:polysaccharide catabolic process"/>
    <property type="evidence" value="ECO:0007669"/>
    <property type="project" value="InterPro"/>
</dbReference>
<evidence type="ECO:0000313" key="6">
    <source>
        <dbReference type="EMBL" id="EMI55941.1"/>
    </source>
</evidence>
<dbReference type="PANTHER" id="PTHR46682">
    <property type="entry name" value="ADHESION G-PROTEIN COUPLED RECEPTOR V1"/>
    <property type="match status" value="1"/>
</dbReference>
<feature type="compositionally biased region" description="Polar residues" evidence="4">
    <location>
        <begin position="1152"/>
        <end position="1161"/>
    </location>
</feature>
<feature type="domain" description="Calx-beta" evidence="5">
    <location>
        <begin position="524"/>
        <end position="631"/>
    </location>
</feature>
<feature type="compositionally biased region" description="Low complexity" evidence="4">
    <location>
        <begin position="1170"/>
        <end position="1185"/>
    </location>
</feature>
<feature type="compositionally biased region" description="Polar residues" evidence="4">
    <location>
        <begin position="264"/>
        <end position="280"/>
    </location>
</feature>
<keyword evidence="2" id="KW-0677">Repeat</keyword>
<dbReference type="EMBL" id="ANOH01000184">
    <property type="protein sequence ID" value="EMI55941.1"/>
    <property type="molecule type" value="Genomic_DNA"/>
</dbReference>
<evidence type="ECO:0000313" key="7">
    <source>
        <dbReference type="Proteomes" id="UP000011885"/>
    </source>
</evidence>
<dbReference type="SUPFAM" id="SSF141072">
    <property type="entry name" value="CalX-like"/>
    <property type="match status" value="7"/>
</dbReference>
<evidence type="ECO:0000256" key="3">
    <source>
        <dbReference type="ARBA" id="ARBA00022837"/>
    </source>
</evidence>
<dbReference type="GO" id="GO:0004930">
    <property type="term" value="F:G protein-coupled receptor activity"/>
    <property type="evidence" value="ECO:0007669"/>
    <property type="project" value="InterPro"/>
</dbReference>
<feature type="domain" description="Calx-beta" evidence="5">
    <location>
        <begin position="766"/>
        <end position="875"/>
    </location>
</feature>
<organism evidence="6 7">
    <name type="scientific">Rhodopirellula sallentina SM41</name>
    <dbReference type="NCBI Taxonomy" id="1263870"/>
    <lineage>
        <taxon>Bacteria</taxon>
        <taxon>Pseudomonadati</taxon>
        <taxon>Planctomycetota</taxon>
        <taxon>Planctomycetia</taxon>
        <taxon>Pirellulales</taxon>
        <taxon>Pirellulaceae</taxon>
        <taxon>Rhodopirellula</taxon>
    </lineage>
</organism>
<dbReference type="GO" id="GO:0004553">
    <property type="term" value="F:hydrolase activity, hydrolyzing O-glycosyl compounds"/>
    <property type="evidence" value="ECO:0007669"/>
    <property type="project" value="InterPro"/>
</dbReference>
<dbReference type="InterPro" id="IPR026919">
    <property type="entry name" value="ADGRV1"/>
</dbReference>
<feature type="region of interest" description="Disordered" evidence="4">
    <location>
        <begin position="1152"/>
        <end position="1185"/>
    </location>
</feature>
<feature type="domain" description="Calx-beta" evidence="5">
    <location>
        <begin position="156"/>
        <end position="265"/>
    </location>
</feature>
<reference evidence="6 7" key="1">
    <citation type="journal article" date="2013" name="Mar. Genomics">
        <title>Expression of sulfatases in Rhodopirellula baltica and the diversity of sulfatases in the genus Rhodopirellula.</title>
        <authorList>
            <person name="Wegner C.E."/>
            <person name="Richter-Heitmann T."/>
            <person name="Klindworth A."/>
            <person name="Klockow C."/>
            <person name="Richter M."/>
            <person name="Achstetter T."/>
            <person name="Glockner F.O."/>
            <person name="Harder J."/>
        </authorList>
    </citation>
    <scope>NUCLEOTIDE SEQUENCE [LARGE SCALE GENOMIC DNA]</scope>
    <source>
        <strain evidence="6 7">SM41</strain>
    </source>
</reference>
<keyword evidence="7" id="KW-1185">Reference proteome</keyword>
<dbReference type="Proteomes" id="UP000011885">
    <property type="component" value="Unassembled WGS sequence"/>
</dbReference>
<sequence>MFGSRQINQVARWATGKRRSFGRRRKMNRPHLRRALSEHLEDRCLLAVMSIAADNADRSEGDSGTTSFTFEVSRVGDTGSSATVDYSVSGSGSNPANVDDFNGNILPSGQVIFFAGQTSKSITVRVAGDRIVESDETFTVNLSNPSSGSTIATASAGGTIRDDDAAPESTLSIVASVADRDEGNSGSTSFTFTVTRDGDTSQSATVDYVVAGTGTSPADVDDFNGNVLPSGQVTFFSGQSSKEITVNVSGDTIVEDDETFVVTLSNPSSGTTLETDSATGTIRDDDTPTGPSIDIVATNADRDEGNGGLTPFTFTITRTGDTSGSTTVDYSVTGTGTDPAEGSDFNGGFLPTGQVIFFSGQTSKTLAINVAGDFDIENDESFDVTLSNPTGAATLTTQQATGVIRDDDEYITPSLAMVAANADQSEGDSGTTNYTFTVTRSGSVSEAVSATYTVLGSGTNPADADDFSGAVLPSNSVTFAAGETTQTVSVPVNGDTVLEQDETFIVTLSNATGGAIISTASANAIIRNDDSELVPRLAIAAVNSDQSEGDSGETIFTFNVTRSEVTTGIVSVDYSVSGVGSNQATADDFSDDVFPSGSVIFNDGETSKSIEVSVRGDRTAELDESFVVTLSNPTGDAVVSTGAATGVIRDDDTPIPATLSIVAADADRSEGNSGTTPFTFTVNRTGDTSGSLTVDYSVVGSGSAPATVSDFNNNVFPSGQVTFFTGQTSKTITVFVSGDFAVESDEEFTVVLSNATGGAVIDVGSSTGTIRDDDDSASSLLSIAAENAQQDEGNSGTKTFTFSVTRTGNISSGTSVSYVVTGGDTDPANAADFVGSLFPSGTLNFLGNETTKTISIPVAGDLLMEPDESFVVSLINPSSNAVIDDANALGLIGNDDFSEIAVDITRPSSVVQTHVVAAAENPSSFLFQAVTDTTLSLEPIGFTPDANAMQILDSAGNPIGVQTGLAITANLIAGQSYAVMLPSQQIERTYLVGSSAGIGAVSIGSLRNIFRPTDTTADGFITALDALVIINRLNEISGGGVVTGVDANSYFFDVSGNGLVTELDALMVINRLNSDDTVTPQAGAEPVMAPLTTPARNFESDSTVLLETASDQLMVENKLVSPAPSSTIETSAIETLASETLASQILPSQILPSESSPAVQTHDSEHDSALSELLLPSDSLSDPVW</sequence>